<dbReference type="Gene3D" id="3.50.80.20">
    <property type="entry name" value="D-Ala-D-Ala carboxypeptidase C, peptidase S13"/>
    <property type="match status" value="1"/>
</dbReference>
<feature type="non-terminal residue" evidence="1">
    <location>
        <position position="90"/>
    </location>
</feature>
<keyword evidence="1" id="KW-0378">Hydrolase</keyword>
<accession>A0A7W2FV91</accession>
<evidence type="ECO:0000313" key="2">
    <source>
        <dbReference type="Proteomes" id="UP000571701"/>
    </source>
</evidence>
<gene>
    <name evidence="1" type="ORF">H2O73_21045</name>
</gene>
<organism evidence="1 2">
    <name type="scientific">Vibrio marinisediminis</name>
    <dbReference type="NCBI Taxonomy" id="2758441"/>
    <lineage>
        <taxon>Bacteria</taxon>
        <taxon>Pseudomonadati</taxon>
        <taxon>Pseudomonadota</taxon>
        <taxon>Gammaproteobacteria</taxon>
        <taxon>Vibrionales</taxon>
        <taxon>Vibrionaceae</taxon>
        <taxon>Vibrio</taxon>
    </lineage>
</organism>
<feature type="non-terminal residue" evidence="1">
    <location>
        <position position="1"/>
    </location>
</feature>
<keyword evidence="1" id="KW-0121">Carboxypeptidase</keyword>
<keyword evidence="1" id="KW-0645">Protease</keyword>
<comment type="caution">
    <text evidence="1">The sequence shown here is derived from an EMBL/GenBank/DDBJ whole genome shotgun (WGS) entry which is preliminary data.</text>
</comment>
<reference evidence="1 2" key="1">
    <citation type="submission" date="2020-07" db="EMBL/GenBank/DDBJ databases">
        <title>Vibrio marinisediminis sp. nov., isolated from marine sediment.</title>
        <authorList>
            <person name="Ji X."/>
        </authorList>
    </citation>
    <scope>NUCLEOTIDE SEQUENCE [LARGE SCALE GENOMIC DNA]</scope>
    <source>
        <strain evidence="1 2">404</strain>
    </source>
</reference>
<dbReference type="GO" id="GO:0006508">
    <property type="term" value="P:proteolysis"/>
    <property type="evidence" value="ECO:0007669"/>
    <property type="project" value="InterPro"/>
</dbReference>
<dbReference type="Pfam" id="PF02113">
    <property type="entry name" value="Peptidase_S13"/>
    <property type="match status" value="1"/>
</dbReference>
<dbReference type="InterPro" id="IPR000667">
    <property type="entry name" value="Peptidase_S13"/>
</dbReference>
<keyword evidence="2" id="KW-1185">Reference proteome</keyword>
<dbReference type="SUPFAM" id="SSF56601">
    <property type="entry name" value="beta-lactamase/transpeptidase-like"/>
    <property type="match status" value="1"/>
</dbReference>
<dbReference type="EMBL" id="JACFYF010000238">
    <property type="protein sequence ID" value="MBA5764839.1"/>
    <property type="molecule type" value="Genomic_DNA"/>
</dbReference>
<proteinExistence type="predicted"/>
<dbReference type="InterPro" id="IPR012338">
    <property type="entry name" value="Beta-lactam/transpept-like"/>
</dbReference>
<dbReference type="GO" id="GO:0004185">
    <property type="term" value="F:serine-type carboxypeptidase activity"/>
    <property type="evidence" value="ECO:0007669"/>
    <property type="project" value="InterPro"/>
</dbReference>
<dbReference type="AlphaFoldDB" id="A0A7W2FV91"/>
<sequence>DGDLILAGSGDPSLDTAALARLARLLRAAGVSEVTGALRVQADALPAIRSIDPGQPDHLGYSPAIAGLNLNFNRVYFEWKRQGSDYAVTM</sequence>
<evidence type="ECO:0000313" key="1">
    <source>
        <dbReference type="EMBL" id="MBA5764839.1"/>
    </source>
</evidence>
<protein>
    <submittedName>
        <fullName evidence="1">D-alanyl-D-alanine carboxypeptidase</fullName>
    </submittedName>
</protein>
<name>A0A7W2FV91_9VIBR</name>
<dbReference type="Proteomes" id="UP000571701">
    <property type="component" value="Unassembled WGS sequence"/>
</dbReference>